<accession>A0ABY7YZK4</accession>
<dbReference type="EMBL" id="CP118247">
    <property type="protein sequence ID" value="WDR06677.1"/>
    <property type="molecule type" value="Genomic_DNA"/>
</dbReference>
<dbReference type="Proteomes" id="UP001222118">
    <property type="component" value="Chromosome"/>
</dbReference>
<organism evidence="2 3">
    <name type="scientific">Devosia rhodophyticola</name>
    <dbReference type="NCBI Taxonomy" id="3026423"/>
    <lineage>
        <taxon>Bacteria</taxon>
        <taxon>Pseudomonadati</taxon>
        <taxon>Pseudomonadota</taxon>
        <taxon>Alphaproteobacteria</taxon>
        <taxon>Hyphomicrobiales</taxon>
        <taxon>Devosiaceae</taxon>
        <taxon>Devosia</taxon>
    </lineage>
</organism>
<reference evidence="2 3" key="1">
    <citation type="submission" date="2023-02" db="EMBL/GenBank/DDBJ databases">
        <title>Devosia chondri sp. nov., isolated from the phycosphere of marine algae.</title>
        <authorList>
            <person name="Kim J.M."/>
            <person name="Lee J.K."/>
            <person name="Choi B.J."/>
            <person name="Bayburt H."/>
            <person name="Jeon C.O."/>
        </authorList>
    </citation>
    <scope>NUCLEOTIDE SEQUENCE [LARGE SCALE GENOMIC DNA]</scope>
    <source>
        <strain evidence="2 3">G2-5</strain>
    </source>
</reference>
<protein>
    <submittedName>
        <fullName evidence="2">Relaxase</fullName>
    </submittedName>
</protein>
<dbReference type="InterPro" id="IPR005094">
    <property type="entry name" value="Endonuclease_MobA/VirD2"/>
</dbReference>
<evidence type="ECO:0000313" key="3">
    <source>
        <dbReference type="Proteomes" id="UP001222118"/>
    </source>
</evidence>
<feature type="domain" description="MobA/VirD2-like nuclease" evidence="1">
    <location>
        <begin position="24"/>
        <end position="146"/>
    </location>
</feature>
<proteinExistence type="predicted"/>
<evidence type="ECO:0000259" key="1">
    <source>
        <dbReference type="Pfam" id="PF03432"/>
    </source>
</evidence>
<dbReference type="Pfam" id="PF03432">
    <property type="entry name" value="Relaxase"/>
    <property type="match status" value="1"/>
</dbReference>
<name>A0ABY7YZK4_9HYPH</name>
<gene>
    <name evidence="2" type="ORF">PSQ90_04225</name>
</gene>
<evidence type="ECO:0000313" key="2">
    <source>
        <dbReference type="EMBL" id="WDR06677.1"/>
    </source>
</evidence>
<sequence length="424" mass="48925">MILKASQRGGGQDLAVHLMRMDDNEHVKLHELRGFASDNLKGAFKEAEAISQGTKCQQYLFSLSLSPPEDARVSVEDFENTIGRIEDRLGLKDQPRAIVFHEKEGRRHAHCVWSRIDADTMTAKQMSFYKTKLMSVSRDLYLEHGWKMPRGLENAAERNPTNFTLAEWQQAKRQGMDPRWLKTALQDCWKRSDNQTSFEGALQDRGFFLAKGDKRGFVVLDHQGEVYSLPKMLDLKTKEVRGRLGDGDKLKSVDQTKAVIGERMTSSIRRHVDESRQEFQRRATAIAQKKAEMTEAHRKARADAEGRQAVQWEAETRERAARLPTGLRGLWHRITGQYQEVRLSNELEAKDTALRHSQERQQLIDAQRNERAVLQFDFKQLRSAQAKQLLELREDVGRYLKFTRPKDQSQTLARDVSLGLRLER</sequence>
<keyword evidence="3" id="KW-1185">Reference proteome</keyword>
<dbReference type="RefSeq" id="WP_282212190.1">
    <property type="nucleotide sequence ID" value="NZ_CP118247.1"/>
</dbReference>